<evidence type="ECO:0000313" key="2">
    <source>
        <dbReference type="Proteomes" id="UP001476798"/>
    </source>
</evidence>
<evidence type="ECO:0000313" key="1">
    <source>
        <dbReference type="EMBL" id="MEQ2158196.1"/>
    </source>
</evidence>
<sequence>MGTHLLHAAAAAAVAAARAGVPVQQFPRAELQSARGKMTVKLAVTLFTLLLLAQAAR</sequence>
<comment type="caution">
    <text evidence="1">The sequence shown here is derived from an EMBL/GenBank/DDBJ whole genome shotgun (WGS) entry which is preliminary data.</text>
</comment>
<protein>
    <submittedName>
        <fullName evidence="1">Uncharacterized protein</fullName>
    </submittedName>
</protein>
<accession>A0ABV0MGG4</accession>
<keyword evidence="2" id="KW-1185">Reference proteome</keyword>
<organism evidence="1 2">
    <name type="scientific">Goodea atripinnis</name>
    <dbReference type="NCBI Taxonomy" id="208336"/>
    <lineage>
        <taxon>Eukaryota</taxon>
        <taxon>Metazoa</taxon>
        <taxon>Chordata</taxon>
        <taxon>Craniata</taxon>
        <taxon>Vertebrata</taxon>
        <taxon>Euteleostomi</taxon>
        <taxon>Actinopterygii</taxon>
        <taxon>Neopterygii</taxon>
        <taxon>Teleostei</taxon>
        <taxon>Neoteleostei</taxon>
        <taxon>Acanthomorphata</taxon>
        <taxon>Ovalentaria</taxon>
        <taxon>Atherinomorphae</taxon>
        <taxon>Cyprinodontiformes</taxon>
        <taxon>Goodeidae</taxon>
        <taxon>Goodea</taxon>
    </lineage>
</organism>
<feature type="non-terminal residue" evidence="1">
    <location>
        <position position="57"/>
    </location>
</feature>
<proteinExistence type="predicted"/>
<dbReference type="EMBL" id="JAHRIO010000557">
    <property type="protein sequence ID" value="MEQ2158196.1"/>
    <property type="molecule type" value="Genomic_DNA"/>
</dbReference>
<reference evidence="1 2" key="1">
    <citation type="submission" date="2021-06" db="EMBL/GenBank/DDBJ databases">
        <authorList>
            <person name="Palmer J.M."/>
        </authorList>
    </citation>
    <scope>NUCLEOTIDE SEQUENCE [LARGE SCALE GENOMIC DNA]</scope>
    <source>
        <strain evidence="1 2">GA_2019</strain>
        <tissue evidence="1">Muscle</tissue>
    </source>
</reference>
<name>A0ABV0MGG4_9TELE</name>
<gene>
    <name evidence="1" type="ORF">GOODEAATRI_009781</name>
</gene>
<dbReference type="Proteomes" id="UP001476798">
    <property type="component" value="Unassembled WGS sequence"/>
</dbReference>